<dbReference type="EMBL" id="JBHSTT010000050">
    <property type="protein sequence ID" value="MFC6390736.1"/>
    <property type="molecule type" value="Genomic_DNA"/>
</dbReference>
<evidence type="ECO:0000256" key="1">
    <source>
        <dbReference type="SAM" id="MobiDB-lite"/>
    </source>
</evidence>
<keyword evidence="3" id="KW-1185">Reference proteome</keyword>
<sequence>MDLTKKLLVEPGSHVRLDGIDAGFTGHFSSRAEADKARTKTRSGYGSRSACSTAMVGAPS</sequence>
<organism evidence="2 3">
    <name type="scientific">Methylorubrum zatmanii</name>
    <dbReference type="NCBI Taxonomy" id="29429"/>
    <lineage>
        <taxon>Bacteria</taxon>
        <taxon>Pseudomonadati</taxon>
        <taxon>Pseudomonadota</taxon>
        <taxon>Alphaproteobacteria</taxon>
        <taxon>Hyphomicrobiales</taxon>
        <taxon>Methylobacteriaceae</taxon>
        <taxon>Methylorubrum</taxon>
    </lineage>
</organism>
<evidence type="ECO:0000313" key="2">
    <source>
        <dbReference type="EMBL" id="MFC6390736.1"/>
    </source>
</evidence>
<gene>
    <name evidence="2" type="ORF">ACFQDP_15540</name>
</gene>
<feature type="region of interest" description="Disordered" evidence="1">
    <location>
        <begin position="35"/>
        <end position="60"/>
    </location>
</feature>
<dbReference type="RefSeq" id="WP_192284464.1">
    <property type="nucleotide sequence ID" value="NZ_JBHSTT010000050.1"/>
</dbReference>
<comment type="caution">
    <text evidence="2">The sequence shown here is derived from an EMBL/GenBank/DDBJ whole genome shotgun (WGS) entry which is preliminary data.</text>
</comment>
<name>A0ABW1WQF3_9HYPH</name>
<evidence type="ECO:0000313" key="3">
    <source>
        <dbReference type="Proteomes" id="UP001596237"/>
    </source>
</evidence>
<accession>A0ABW1WQF3</accession>
<dbReference type="Proteomes" id="UP001596237">
    <property type="component" value="Unassembled WGS sequence"/>
</dbReference>
<proteinExistence type="predicted"/>
<protein>
    <submittedName>
        <fullName evidence="2">Uncharacterized protein</fullName>
    </submittedName>
</protein>
<feature type="compositionally biased region" description="Polar residues" evidence="1">
    <location>
        <begin position="42"/>
        <end position="52"/>
    </location>
</feature>
<reference evidence="3" key="1">
    <citation type="journal article" date="2019" name="Int. J. Syst. Evol. Microbiol.">
        <title>The Global Catalogue of Microorganisms (GCM) 10K type strain sequencing project: providing services to taxonomists for standard genome sequencing and annotation.</title>
        <authorList>
            <consortium name="The Broad Institute Genomics Platform"/>
            <consortium name="The Broad Institute Genome Sequencing Center for Infectious Disease"/>
            <person name="Wu L."/>
            <person name="Ma J."/>
        </authorList>
    </citation>
    <scope>NUCLEOTIDE SEQUENCE [LARGE SCALE GENOMIC DNA]</scope>
    <source>
        <strain evidence="3">CCUG 36916</strain>
    </source>
</reference>